<dbReference type="AlphaFoldDB" id="A0AAD6TF61"/>
<evidence type="ECO:0000313" key="3">
    <source>
        <dbReference type="Proteomes" id="UP001218188"/>
    </source>
</evidence>
<feature type="region of interest" description="Disordered" evidence="1">
    <location>
        <begin position="117"/>
        <end position="157"/>
    </location>
</feature>
<feature type="region of interest" description="Disordered" evidence="1">
    <location>
        <begin position="259"/>
        <end position="373"/>
    </location>
</feature>
<proteinExistence type="predicted"/>
<keyword evidence="3" id="KW-1185">Reference proteome</keyword>
<evidence type="ECO:0000256" key="1">
    <source>
        <dbReference type="SAM" id="MobiDB-lite"/>
    </source>
</evidence>
<feature type="compositionally biased region" description="Low complexity" evidence="1">
    <location>
        <begin position="314"/>
        <end position="332"/>
    </location>
</feature>
<dbReference type="Proteomes" id="UP001218188">
    <property type="component" value="Unassembled WGS sequence"/>
</dbReference>
<comment type="caution">
    <text evidence="2">The sequence shown here is derived from an EMBL/GenBank/DDBJ whole genome shotgun (WGS) entry which is preliminary data.</text>
</comment>
<name>A0AAD6TF61_9AGAR</name>
<gene>
    <name evidence="2" type="ORF">C8F04DRAFT_1175925</name>
</gene>
<dbReference type="EMBL" id="JARJCM010000011">
    <property type="protein sequence ID" value="KAJ7042822.1"/>
    <property type="molecule type" value="Genomic_DNA"/>
</dbReference>
<organism evidence="2 3">
    <name type="scientific">Mycena alexandri</name>
    <dbReference type="NCBI Taxonomy" id="1745969"/>
    <lineage>
        <taxon>Eukaryota</taxon>
        <taxon>Fungi</taxon>
        <taxon>Dikarya</taxon>
        <taxon>Basidiomycota</taxon>
        <taxon>Agaricomycotina</taxon>
        <taxon>Agaricomycetes</taxon>
        <taxon>Agaricomycetidae</taxon>
        <taxon>Agaricales</taxon>
        <taxon>Marasmiineae</taxon>
        <taxon>Mycenaceae</taxon>
        <taxon>Mycena</taxon>
    </lineage>
</organism>
<feature type="compositionally biased region" description="Basic and acidic residues" evidence="1">
    <location>
        <begin position="139"/>
        <end position="157"/>
    </location>
</feature>
<accession>A0AAD6TF61</accession>
<protein>
    <submittedName>
        <fullName evidence="2">Uncharacterized protein</fullName>
    </submittedName>
</protein>
<feature type="compositionally biased region" description="Polar residues" evidence="1">
    <location>
        <begin position="42"/>
        <end position="53"/>
    </location>
</feature>
<feature type="compositionally biased region" description="Low complexity" evidence="1">
    <location>
        <begin position="28"/>
        <end position="39"/>
    </location>
</feature>
<reference evidence="2" key="1">
    <citation type="submission" date="2023-03" db="EMBL/GenBank/DDBJ databases">
        <title>Massive genome expansion in bonnet fungi (Mycena s.s.) driven by repeated elements and novel gene families across ecological guilds.</title>
        <authorList>
            <consortium name="Lawrence Berkeley National Laboratory"/>
            <person name="Harder C.B."/>
            <person name="Miyauchi S."/>
            <person name="Viragh M."/>
            <person name="Kuo A."/>
            <person name="Thoen E."/>
            <person name="Andreopoulos B."/>
            <person name="Lu D."/>
            <person name="Skrede I."/>
            <person name="Drula E."/>
            <person name="Henrissat B."/>
            <person name="Morin E."/>
            <person name="Kohler A."/>
            <person name="Barry K."/>
            <person name="LaButti K."/>
            <person name="Morin E."/>
            <person name="Salamov A."/>
            <person name="Lipzen A."/>
            <person name="Mereny Z."/>
            <person name="Hegedus B."/>
            <person name="Baldrian P."/>
            <person name="Stursova M."/>
            <person name="Weitz H."/>
            <person name="Taylor A."/>
            <person name="Grigoriev I.V."/>
            <person name="Nagy L.G."/>
            <person name="Martin F."/>
            <person name="Kauserud H."/>
        </authorList>
    </citation>
    <scope>NUCLEOTIDE SEQUENCE</scope>
    <source>
        <strain evidence="2">CBHHK200</strain>
    </source>
</reference>
<feature type="compositionally biased region" description="Basic and acidic residues" evidence="1">
    <location>
        <begin position="363"/>
        <end position="373"/>
    </location>
</feature>
<feature type="region of interest" description="Disordered" evidence="1">
    <location>
        <begin position="1"/>
        <end position="57"/>
    </location>
</feature>
<sequence>MSSYNTTWNFPPDMQPGDFSLSPPPPDSQSQSFQPTDFSRFSVFNTPTASQIPFGSPIPSYTAFSARIASDSDDFPANPFEPRPVTTAQFNSANERFERANEHAEVVLSVNRDRANARGDTLPLTGGNKLGKQATTATEQDKENVESRQEEGGEEKAKYTGPRLIILARAAVDAQPFLAAHGEKGSSWQSVVNIMKLDKEFRNTSLTANSVQHKAEALVAFKKNPNAQKSKKLSSIIGQGTSSGIIIGALLERLEEQYDSAKDKSDDAKAKIKKKNDEDREGGNAIREASMKTFRKRRHDPSPASDDDTNLTDTGGASTSTPASRAPAPSSSLETLDEKPKRKRRRRNASSDTDGLLALMQQESERRAKHDEKVEHSLDTFIDNNRKQKDEYLALLREAMLRQ</sequence>
<feature type="compositionally biased region" description="Basic and acidic residues" evidence="1">
    <location>
        <begin position="259"/>
        <end position="282"/>
    </location>
</feature>
<evidence type="ECO:0000313" key="2">
    <source>
        <dbReference type="EMBL" id="KAJ7042822.1"/>
    </source>
</evidence>